<accession>A0A8C4QS55</accession>
<sequence length="615" mass="69179">MAKFEKYVEGSASGMSVFMTAALGLAELPNFIYSYFTQLRLPPGLRRLLLAGTLGTMVLVLTARHLRRRRGREKQPPALWEPSPTEVLNPFNALGRPPLTRISTQNVVRRALGPSGRNLGSSTVGLPLISHIPQSSSLQSLASIRSRHSSVCMSTTTPWNQSVAEDGLNDGLQRMFLTGMELFEEAMNHWEQALVCHQQLRGADDGTSDEIRLGAPDAPAEEFTKGLADREFVHKLERLLQRAHQLQEEFEAASSCHPFIPTHDKGDCILEGTKRPWKMDTSSIASDDSFVSAAELVELLMGAHEHALRGPPSLQHLDLYENGMQQVQDGLITCRTFRTELLGCCSDEDFLAKLHCVREAFRYMLEEETVRALFVETGRRIIAGLLNKAGKDPTGFVEAYEEMLRYSDQEDYWTMTQMELEGRGVTSMTFFDVVLDFIMMDAFEDLENPPSSVLAVVQNRWLSDSFKETALTTACWSVLKAKRSLLQVADGFMSRFYAISEHVSPVLAWGFLSHNEPLHQLCCFFKQQVLSLLKDMFDLEKVRYTTLEHLASDILSLFHRRTSMLLTYMENIHELWETVDQNQVGNQVQGHLGSENCVDMQEGLSDPSCSNGNLL</sequence>
<name>A0A8C4QS55_EPTBU</name>
<dbReference type="Proteomes" id="UP000694388">
    <property type="component" value="Unplaced"/>
</dbReference>
<dbReference type="AlphaFoldDB" id="A0A8C4QS55"/>
<keyword evidence="10" id="KW-1185">Reference proteome</keyword>
<dbReference type="InterPro" id="IPR019392">
    <property type="entry name" value="Miga"/>
</dbReference>
<evidence type="ECO:0000256" key="2">
    <source>
        <dbReference type="ARBA" id="ARBA00008969"/>
    </source>
</evidence>
<dbReference type="GO" id="GO:0008053">
    <property type="term" value="P:mitochondrial fusion"/>
    <property type="evidence" value="ECO:0007669"/>
    <property type="project" value="InterPro"/>
</dbReference>
<evidence type="ECO:0000256" key="6">
    <source>
        <dbReference type="ARBA" id="ARBA00023128"/>
    </source>
</evidence>
<dbReference type="GeneTree" id="ENSGT00390000008565"/>
<reference evidence="9" key="2">
    <citation type="submission" date="2025-09" db="UniProtKB">
        <authorList>
            <consortium name="Ensembl"/>
        </authorList>
    </citation>
    <scope>IDENTIFICATION</scope>
</reference>
<reference evidence="9" key="1">
    <citation type="submission" date="2025-08" db="UniProtKB">
        <authorList>
            <consortium name="Ensembl"/>
        </authorList>
    </citation>
    <scope>IDENTIFICATION</scope>
</reference>
<feature type="transmembrane region" description="Helical" evidence="8">
    <location>
        <begin position="12"/>
        <end position="36"/>
    </location>
</feature>
<proteinExistence type="inferred from homology"/>
<evidence type="ECO:0000256" key="7">
    <source>
        <dbReference type="ARBA" id="ARBA00023136"/>
    </source>
</evidence>
<feature type="transmembrane region" description="Helical" evidence="8">
    <location>
        <begin position="48"/>
        <end position="66"/>
    </location>
</feature>
<dbReference type="Ensembl" id="ENSEBUT00000020305.1">
    <property type="protein sequence ID" value="ENSEBUP00000019729.1"/>
    <property type="gene ID" value="ENSEBUG00000012261.1"/>
</dbReference>
<evidence type="ECO:0000256" key="5">
    <source>
        <dbReference type="ARBA" id="ARBA00022989"/>
    </source>
</evidence>
<protein>
    <submittedName>
        <fullName evidence="9">Mitoguardin 2</fullName>
    </submittedName>
</protein>
<evidence type="ECO:0000256" key="1">
    <source>
        <dbReference type="ARBA" id="ARBA00004294"/>
    </source>
</evidence>
<dbReference type="OMA" id="DSFKETX"/>
<keyword evidence="6" id="KW-0496">Mitochondrion</keyword>
<comment type="similarity">
    <text evidence="2">Belongs to the mitoguardin family.</text>
</comment>
<keyword evidence="4" id="KW-1000">Mitochondrion outer membrane</keyword>
<evidence type="ECO:0000256" key="3">
    <source>
        <dbReference type="ARBA" id="ARBA00022692"/>
    </source>
</evidence>
<evidence type="ECO:0000313" key="9">
    <source>
        <dbReference type="Ensembl" id="ENSEBUP00000019729.1"/>
    </source>
</evidence>
<keyword evidence="3 8" id="KW-0812">Transmembrane</keyword>
<keyword evidence="5 8" id="KW-1133">Transmembrane helix</keyword>
<comment type="subcellular location">
    <subcellularLocation>
        <location evidence="1">Mitochondrion outer membrane</location>
    </subcellularLocation>
</comment>
<evidence type="ECO:0000313" key="10">
    <source>
        <dbReference type="Proteomes" id="UP000694388"/>
    </source>
</evidence>
<dbReference type="Pfam" id="PF10265">
    <property type="entry name" value="Miga"/>
    <property type="match status" value="1"/>
</dbReference>
<organism evidence="9 10">
    <name type="scientific">Eptatretus burgeri</name>
    <name type="common">Inshore hagfish</name>
    <dbReference type="NCBI Taxonomy" id="7764"/>
    <lineage>
        <taxon>Eukaryota</taxon>
        <taxon>Metazoa</taxon>
        <taxon>Chordata</taxon>
        <taxon>Craniata</taxon>
        <taxon>Vertebrata</taxon>
        <taxon>Cyclostomata</taxon>
        <taxon>Myxini</taxon>
        <taxon>Myxiniformes</taxon>
        <taxon>Myxinidae</taxon>
        <taxon>Eptatretinae</taxon>
        <taxon>Eptatretus</taxon>
    </lineage>
</organism>
<dbReference type="PANTHER" id="PTHR21508:SF5">
    <property type="entry name" value="MITOGUARDIN"/>
    <property type="match status" value="1"/>
</dbReference>
<evidence type="ECO:0000256" key="4">
    <source>
        <dbReference type="ARBA" id="ARBA00022787"/>
    </source>
</evidence>
<evidence type="ECO:0000256" key="8">
    <source>
        <dbReference type="SAM" id="Phobius"/>
    </source>
</evidence>
<dbReference type="GO" id="GO:0005741">
    <property type="term" value="C:mitochondrial outer membrane"/>
    <property type="evidence" value="ECO:0007669"/>
    <property type="project" value="UniProtKB-SubCell"/>
</dbReference>
<dbReference type="PANTHER" id="PTHR21508">
    <property type="entry name" value="MITOGUARDIN"/>
    <property type="match status" value="1"/>
</dbReference>
<keyword evidence="7 8" id="KW-0472">Membrane</keyword>